<evidence type="ECO:0000256" key="1">
    <source>
        <dbReference type="ARBA" id="ARBA00001971"/>
    </source>
</evidence>
<keyword evidence="7 8" id="KW-0503">Monooxygenase</keyword>
<keyword evidence="3 8" id="KW-0349">Heme</keyword>
<dbReference type="PRINTS" id="PR00359">
    <property type="entry name" value="BP450"/>
</dbReference>
<dbReference type="GO" id="GO:0020037">
    <property type="term" value="F:heme binding"/>
    <property type="evidence" value="ECO:0007669"/>
    <property type="project" value="InterPro"/>
</dbReference>
<evidence type="ECO:0000256" key="8">
    <source>
        <dbReference type="RuleBase" id="RU000461"/>
    </source>
</evidence>
<evidence type="ECO:0000256" key="2">
    <source>
        <dbReference type="ARBA" id="ARBA00010617"/>
    </source>
</evidence>
<dbReference type="Gene3D" id="1.10.630.10">
    <property type="entry name" value="Cytochrome P450"/>
    <property type="match status" value="1"/>
</dbReference>
<sequence>MTSENIGTNRRSCMSATMPSVDAWNKLDGVDLFAEYDKAVTTSEDGATDPHVLYDELREQGMVQKIDVLTETFKLPYSMAAPNGNRPVYTFFGYEPVLTAYRHPEVFSSTVLQESIGRAQGKNLIQVDPPEHTRLRKLLAATFSKKQLDHWKTDVVEPIVANVMADIVSDGEADLMAKLALWLPIRVVHEIIGLDADKLEDFHRLAVGLQLIKTRPDLALASSAALAEMLGNEIAERRSAPGGDSTIDVLIDARVDGEMPLTDDEILAFLRVLLPAGGETTTRALGSLLVGLLNDPRQLDSLREDRSLLPWAIEEAIRWESPTQFNYRITLEDTELDGVQIPAGSGINLCLAAANRDPSRWEDPHSFDIHRTRRAHVAFGFGAHTCIGMHLARVEVQVAMNAILDRMPNLRIDDGRAPLVVEGTTFRWPKSVPVRWDV</sequence>
<dbReference type="EMBL" id="PUIO01000033">
    <property type="protein sequence ID" value="PQP21959.1"/>
    <property type="molecule type" value="Genomic_DNA"/>
</dbReference>
<evidence type="ECO:0000313" key="9">
    <source>
        <dbReference type="EMBL" id="PQP21959.1"/>
    </source>
</evidence>
<dbReference type="InterPro" id="IPR001128">
    <property type="entry name" value="Cyt_P450"/>
</dbReference>
<dbReference type="FunFam" id="1.10.630.10:FF:000018">
    <property type="entry name" value="Cytochrome P450 monooxygenase"/>
    <property type="match status" value="1"/>
</dbReference>
<keyword evidence="4 8" id="KW-0479">Metal-binding</keyword>
<dbReference type="InterPro" id="IPR017972">
    <property type="entry name" value="Cyt_P450_CS"/>
</dbReference>
<gene>
    <name evidence="9" type="ORF">C5613_24790</name>
</gene>
<comment type="cofactor">
    <cofactor evidence="1">
        <name>heme</name>
        <dbReference type="ChEBI" id="CHEBI:30413"/>
    </cofactor>
</comment>
<dbReference type="PANTHER" id="PTHR46696">
    <property type="entry name" value="P450, PUTATIVE (EUROFUNG)-RELATED"/>
    <property type="match status" value="1"/>
</dbReference>
<reference evidence="10" key="1">
    <citation type="submission" date="2018-02" db="EMBL/GenBank/DDBJ databases">
        <title>Draft genome sequencing of Rhodococcus opacus KU647198.</title>
        <authorList>
            <person name="Zheng B.-X."/>
        </authorList>
    </citation>
    <scope>NUCLEOTIDE SEQUENCE [LARGE SCALE GENOMIC DNA]</scope>
    <source>
        <strain evidence="10">04-OD7</strain>
    </source>
</reference>
<dbReference type="Pfam" id="PF00067">
    <property type="entry name" value="p450"/>
    <property type="match status" value="1"/>
</dbReference>
<dbReference type="GO" id="GO:0004497">
    <property type="term" value="F:monooxygenase activity"/>
    <property type="evidence" value="ECO:0007669"/>
    <property type="project" value="UniProtKB-KW"/>
</dbReference>
<keyword evidence="5 8" id="KW-0560">Oxidoreductase</keyword>
<evidence type="ECO:0000256" key="7">
    <source>
        <dbReference type="ARBA" id="ARBA00023033"/>
    </source>
</evidence>
<protein>
    <submittedName>
        <fullName evidence="9">Cytochrome P450</fullName>
    </submittedName>
</protein>
<evidence type="ECO:0000256" key="5">
    <source>
        <dbReference type="ARBA" id="ARBA00023002"/>
    </source>
</evidence>
<dbReference type="AlphaFoldDB" id="A0A2S8J4V2"/>
<dbReference type="InterPro" id="IPR036396">
    <property type="entry name" value="Cyt_P450_sf"/>
</dbReference>
<accession>A0A2S8J4V2</accession>
<dbReference type="GO" id="GO:0016705">
    <property type="term" value="F:oxidoreductase activity, acting on paired donors, with incorporation or reduction of molecular oxygen"/>
    <property type="evidence" value="ECO:0007669"/>
    <property type="project" value="InterPro"/>
</dbReference>
<evidence type="ECO:0000256" key="4">
    <source>
        <dbReference type="ARBA" id="ARBA00022723"/>
    </source>
</evidence>
<evidence type="ECO:0000313" key="10">
    <source>
        <dbReference type="Proteomes" id="UP000239290"/>
    </source>
</evidence>
<proteinExistence type="inferred from homology"/>
<comment type="caution">
    <text evidence="9">The sequence shown here is derived from an EMBL/GenBank/DDBJ whole genome shotgun (WGS) entry which is preliminary data.</text>
</comment>
<dbReference type="PROSITE" id="PS00086">
    <property type="entry name" value="CYTOCHROME_P450"/>
    <property type="match status" value="1"/>
</dbReference>
<dbReference type="Proteomes" id="UP000239290">
    <property type="component" value="Unassembled WGS sequence"/>
</dbReference>
<dbReference type="SUPFAM" id="SSF48264">
    <property type="entry name" value="Cytochrome P450"/>
    <property type="match status" value="1"/>
</dbReference>
<name>A0A2S8J4V2_RHOOP</name>
<evidence type="ECO:0000256" key="3">
    <source>
        <dbReference type="ARBA" id="ARBA00022617"/>
    </source>
</evidence>
<dbReference type="GO" id="GO:0005506">
    <property type="term" value="F:iron ion binding"/>
    <property type="evidence" value="ECO:0007669"/>
    <property type="project" value="InterPro"/>
</dbReference>
<dbReference type="InterPro" id="IPR002397">
    <property type="entry name" value="Cyt_P450_B"/>
</dbReference>
<comment type="similarity">
    <text evidence="2 8">Belongs to the cytochrome P450 family.</text>
</comment>
<dbReference type="PANTHER" id="PTHR46696:SF3">
    <property type="entry name" value="PULCHERRIMINIC ACID SYNTHASE"/>
    <property type="match status" value="1"/>
</dbReference>
<evidence type="ECO:0000256" key="6">
    <source>
        <dbReference type="ARBA" id="ARBA00023004"/>
    </source>
</evidence>
<organism evidence="9 10">
    <name type="scientific">Rhodococcus opacus</name>
    <name type="common">Nocardia opaca</name>
    <dbReference type="NCBI Taxonomy" id="37919"/>
    <lineage>
        <taxon>Bacteria</taxon>
        <taxon>Bacillati</taxon>
        <taxon>Actinomycetota</taxon>
        <taxon>Actinomycetes</taxon>
        <taxon>Mycobacteriales</taxon>
        <taxon>Nocardiaceae</taxon>
        <taxon>Rhodococcus</taxon>
    </lineage>
</organism>
<keyword evidence="6 8" id="KW-0408">Iron</keyword>